<dbReference type="InterPro" id="IPR050472">
    <property type="entry name" value="Anth_synth/Amidotransfase"/>
</dbReference>
<dbReference type="PROSITE" id="PS51273">
    <property type="entry name" value="GATASE_TYPE_1"/>
    <property type="match status" value="1"/>
</dbReference>
<keyword evidence="3" id="KW-1185">Reference proteome</keyword>
<reference evidence="2 3" key="1">
    <citation type="submission" date="2021-06" db="EMBL/GenBank/DDBJ databases">
        <title>Halomicroarcula sp. a new haloarchaeum isolated from saline soil.</title>
        <authorList>
            <person name="Duran-Viseras A."/>
            <person name="Sanchez-Porro C."/>
            <person name="Ventosa A."/>
        </authorList>
    </citation>
    <scope>NUCLEOTIDE SEQUENCE [LARGE SCALE GENOMIC DNA]</scope>
    <source>
        <strain evidence="2 3">F27</strain>
    </source>
</reference>
<organism evidence="2 3">
    <name type="scientific">Haloarcula nitratireducens</name>
    <dbReference type="NCBI Taxonomy" id="2487749"/>
    <lineage>
        <taxon>Archaea</taxon>
        <taxon>Methanobacteriati</taxon>
        <taxon>Methanobacteriota</taxon>
        <taxon>Stenosarchaea group</taxon>
        <taxon>Halobacteria</taxon>
        <taxon>Halobacteriales</taxon>
        <taxon>Haloarculaceae</taxon>
        <taxon>Haloarcula</taxon>
    </lineage>
</organism>
<comment type="caution">
    <text evidence="2">The sequence shown here is derived from an EMBL/GenBank/DDBJ whole genome shotgun (WGS) entry which is preliminary data.</text>
</comment>
<dbReference type="GO" id="GO:0016787">
    <property type="term" value="F:hydrolase activity"/>
    <property type="evidence" value="ECO:0007669"/>
    <property type="project" value="UniProtKB-KW"/>
</dbReference>
<evidence type="ECO:0000313" key="2">
    <source>
        <dbReference type="EMBL" id="MBX0297762.1"/>
    </source>
</evidence>
<dbReference type="SUPFAM" id="SSF52317">
    <property type="entry name" value="Class I glutamine amidotransferase-like"/>
    <property type="match status" value="1"/>
</dbReference>
<evidence type="ECO:0000313" key="3">
    <source>
        <dbReference type="Proteomes" id="UP001430455"/>
    </source>
</evidence>
<dbReference type="EMBL" id="RKLT01000027">
    <property type="protein sequence ID" value="MBX0297762.1"/>
    <property type="molecule type" value="Genomic_DNA"/>
</dbReference>
<dbReference type="Pfam" id="PF07722">
    <property type="entry name" value="Peptidase_C26"/>
    <property type="match status" value="1"/>
</dbReference>
<proteinExistence type="predicted"/>
<dbReference type="InterPro" id="IPR011697">
    <property type="entry name" value="Peptidase_C26"/>
</dbReference>
<dbReference type="RefSeq" id="WP_220582346.1">
    <property type="nucleotide sequence ID" value="NZ_RKLT01000027.1"/>
</dbReference>
<dbReference type="Proteomes" id="UP001430455">
    <property type="component" value="Unassembled WGS sequence"/>
</dbReference>
<dbReference type="InterPro" id="IPR029062">
    <property type="entry name" value="Class_I_gatase-like"/>
</dbReference>
<sequence length="209" mass="23172">MGITQRVTVIEEYGERRDCLDQQWTVLSEKLGHTPYPLPNQITNVERYLNEISVDALVLTGGNDLTTVPSPSRPAAERDKFEEAVLEYAISKRVAVLGVCRGLELINAYFGGEIVEVSNHTNETHSINLDDERTQLQLPERAAVNSYHGYGIEPTGVADSLQGFATAPDSTVEGVVHESLPIWGIMWHPERESPSTSLDRHILDHVLGN</sequence>
<dbReference type="Gene3D" id="3.40.50.880">
    <property type="match status" value="1"/>
</dbReference>
<gene>
    <name evidence="2" type="ORF">EGH23_23105</name>
</gene>
<dbReference type="AlphaFoldDB" id="A0AAW4PKM3"/>
<accession>A0AAW4PKM3</accession>
<protein>
    <submittedName>
        <fullName evidence="2">Gamma-glutamyl-gamma-aminobutyrate hydrolase family protein</fullName>
    </submittedName>
</protein>
<keyword evidence="2" id="KW-0378">Hydrolase</keyword>
<name>A0AAW4PKM3_9EURY</name>
<keyword evidence="1" id="KW-0315">Glutamine amidotransferase</keyword>
<evidence type="ECO:0000256" key="1">
    <source>
        <dbReference type="ARBA" id="ARBA00022962"/>
    </source>
</evidence>
<dbReference type="PANTHER" id="PTHR43418">
    <property type="entry name" value="MULTIFUNCTIONAL TRYPTOPHAN BIOSYNTHESIS PROTEIN-RELATED"/>
    <property type="match status" value="1"/>
</dbReference>